<dbReference type="KEGG" id="tact:SG35_002725"/>
<evidence type="ECO:0000259" key="1">
    <source>
        <dbReference type="SMART" id="SM00901"/>
    </source>
</evidence>
<gene>
    <name evidence="2" type="ORF">SG35_002725</name>
</gene>
<evidence type="ECO:0000313" key="2">
    <source>
        <dbReference type="EMBL" id="WDD99607.1"/>
    </source>
</evidence>
<reference evidence="2 3" key="2">
    <citation type="journal article" date="2022" name="Mar. Drugs">
        <title>Bioassay-Guided Fractionation Leads to the Detection of Cholic Acid Generated by the Rare Thalassomonas sp.</title>
        <authorList>
            <person name="Pheiffer F."/>
            <person name="Schneider Y.K."/>
            <person name="Hansen E.H."/>
            <person name="Andersen J.H."/>
            <person name="Isaksson J."/>
            <person name="Busche T."/>
            <person name="R C."/>
            <person name="Kalinowski J."/>
            <person name="Zyl L.V."/>
            <person name="Trindade M."/>
        </authorList>
    </citation>
    <scope>NUCLEOTIDE SEQUENCE [LARGE SCALE GENOMIC DNA]</scope>
    <source>
        <strain evidence="2 3">A5K-106</strain>
    </source>
</reference>
<sequence length="292" mass="33614">MENVRIKSLGQYLDIVADYDFDLWYRGVGSRDFKTLPQASWMGINPDIQNTMAYRFLRDYGKYVEREESNPWKTYSLMQHHGLPTRLLDWSRSPLVALYFALTQTIVDIKNTRRGIWVLNPLRMNKLTTGAELVYCPSQMGKRRIYNLAEYKESIYPAAGGEIWKSKYGEALKEDGVSFRSLDAFLPYCLFQLDPLNTKKIDTWNVPIAIEAVSTDGRMNSQHSAFTIHSDSSKSIDELFPKESGVISFIEIDNDSVIALMYQLHKSGIHSESIYCDLDSLSQRIRFEMLGV</sequence>
<proteinExistence type="predicted"/>
<dbReference type="InterPro" id="IPR014966">
    <property type="entry name" value="FRG-dom"/>
</dbReference>
<dbReference type="AlphaFoldDB" id="A0AAF0C3I6"/>
<accession>A0AAF0C3I6</accession>
<dbReference type="SMART" id="SM00901">
    <property type="entry name" value="FRG"/>
    <property type="match status" value="1"/>
</dbReference>
<dbReference type="RefSeq" id="WP_160298263.1">
    <property type="nucleotide sequence ID" value="NZ_CP059735.1"/>
</dbReference>
<protein>
    <submittedName>
        <fullName evidence="2">FRG domain-containing protein</fullName>
    </submittedName>
</protein>
<dbReference type="EMBL" id="CP059735">
    <property type="protein sequence ID" value="WDD99607.1"/>
    <property type="molecule type" value="Genomic_DNA"/>
</dbReference>
<keyword evidence="3" id="KW-1185">Reference proteome</keyword>
<evidence type="ECO:0000313" key="3">
    <source>
        <dbReference type="Proteomes" id="UP000032568"/>
    </source>
</evidence>
<feature type="domain" description="FRG" evidence="1">
    <location>
        <begin position="19"/>
        <end position="108"/>
    </location>
</feature>
<dbReference type="Pfam" id="PF08867">
    <property type="entry name" value="FRG"/>
    <property type="match status" value="1"/>
</dbReference>
<organism evidence="2 3">
    <name type="scientific">Thalassomonas actiniarum</name>
    <dbReference type="NCBI Taxonomy" id="485447"/>
    <lineage>
        <taxon>Bacteria</taxon>
        <taxon>Pseudomonadati</taxon>
        <taxon>Pseudomonadota</taxon>
        <taxon>Gammaproteobacteria</taxon>
        <taxon>Alteromonadales</taxon>
        <taxon>Colwelliaceae</taxon>
        <taxon>Thalassomonas</taxon>
    </lineage>
</organism>
<name>A0AAF0C3I6_9GAMM</name>
<dbReference type="Proteomes" id="UP000032568">
    <property type="component" value="Chromosome"/>
</dbReference>
<reference evidence="2 3" key="1">
    <citation type="journal article" date="2015" name="Genome Announc.">
        <title>Draft Genome Sequences of Marine Isolates of Thalassomonas viridans and Thalassomonas actiniarum.</title>
        <authorList>
            <person name="Olonade I."/>
            <person name="van Zyl L.J."/>
            <person name="Trindade M."/>
        </authorList>
    </citation>
    <scope>NUCLEOTIDE SEQUENCE [LARGE SCALE GENOMIC DNA]</scope>
    <source>
        <strain evidence="2 3">A5K-106</strain>
    </source>
</reference>